<organism evidence="1 2">
    <name type="scientific">Azonexus fungiphilus</name>
    <dbReference type="NCBI Taxonomy" id="146940"/>
    <lineage>
        <taxon>Bacteria</taxon>
        <taxon>Pseudomonadati</taxon>
        <taxon>Pseudomonadota</taxon>
        <taxon>Betaproteobacteria</taxon>
        <taxon>Rhodocyclales</taxon>
        <taxon>Azonexaceae</taxon>
        <taxon>Azonexus</taxon>
    </lineage>
</organism>
<dbReference type="EMBL" id="RBXP01000011">
    <property type="protein sequence ID" value="RKT60813.1"/>
    <property type="molecule type" value="Genomic_DNA"/>
</dbReference>
<sequence length="322" mass="35109">MTFSESTKDAMRVFLENMVGSSLLAKEVGLDVDPSRVVNTTIDQIIKIAEETLPLSRIMDSSDIVLHAEGPGAAHGMPWLSALNWMCSTAESNIRRLSSAVFDLAGGDGKRLAKRLDLRLPGIAPGSVWIGVKIVPPQADLIPEDGALMESIAGQIHNLPALVRFIDDEELRPGIEEAVPDPALRDIQLAALYRFSPSGRRGIHTLELSSKDSGAATLSQRERVVLKEAIDKPSIKQSREGSFIGFMQEADLDKTRLHLRGVPNIGTLRCVMPSLTVAQARAMFGGLVRAEGHYQCDKDGRPRLLFVERITALEQGELQVTT</sequence>
<evidence type="ECO:0000313" key="1">
    <source>
        <dbReference type="EMBL" id="RKT60813.1"/>
    </source>
</evidence>
<dbReference type="AlphaFoldDB" id="A0A495WJL6"/>
<comment type="caution">
    <text evidence="1">The sequence shown here is derived from an EMBL/GenBank/DDBJ whole genome shotgun (WGS) entry which is preliminary data.</text>
</comment>
<keyword evidence="2" id="KW-1185">Reference proteome</keyword>
<accession>A0A495WJL6</accession>
<name>A0A495WJL6_9RHOO</name>
<gene>
    <name evidence="1" type="ORF">DFR40_0960</name>
</gene>
<evidence type="ECO:0000313" key="2">
    <source>
        <dbReference type="Proteomes" id="UP000270626"/>
    </source>
</evidence>
<proteinExistence type="predicted"/>
<dbReference type="Proteomes" id="UP000270626">
    <property type="component" value="Unassembled WGS sequence"/>
</dbReference>
<reference evidence="1 2" key="1">
    <citation type="submission" date="2018-10" db="EMBL/GenBank/DDBJ databases">
        <title>Genomic Encyclopedia of Type Strains, Phase IV (KMG-IV): sequencing the most valuable type-strain genomes for metagenomic binning, comparative biology and taxonomic classification.</title>
        <authorList>
            <person name="Goeker M."/>
        </authorList>
    </citation>
    <scope>NUCLEOTIDE SEQUENCE [LARGE SCALE GENOMIC DNA]</scope>
    <source>
        <strain evidence="1 2">DSM 23841</strain>
    </source>
</reference>
<protein>
    <submittedName>
        <fullName evidence="1">Uncharacterized protein</fullName>
    </submittedName>
</protein>
<dbReference type="RefSeq" id="WP_245985601.1">
    <property type="nucleotide sequence ID" value="NZ_RBXP01000011.1"/>
</dbReference>